<organism evidence="1 2">
    <name type="scientific">Mycena metata</name>
    <dbReference type="NCBI Taxonomy" id="1033252"/>
    <lineage>
        <taxon>Eukaryota</taxon>
        <taxon>Fungi</taxon>
        <taxon>Dikarya</taxon>
        <taxon>Basidiomycota</taxon>
        <taxon>Agaricomycotina</taxon>
        <taxon>Agaricomycetes</taxon>
        <taxon>Agaricomycetidae</taxon>
        <taxon>Agaricales</taxon>
        <taxon>Marasmiineae</taxon>
        <taxon>Mycenaceae</taxon>
        <taxon>Mycena</taxon>
    </lineage>
</organism>
<evidence type="ECO:0000313" key="1">
    <source>
        <dbReference type="EMBL" id="KAJ7748631.1"/>
    </source>
</evidence>
<dbReference type="EMBL" id="JARKIB010000072">
    <property type="protein sequence ID" value="KAJ7748631.1"/>
    <property type="molecule type" value="Genomic_DNA"/>
</dbReference>
<evidence type="ECO:0000313" key="2">
    <source>
        <dbReference type="Proteomes" id="UP001215598"/>
    </source>
</evidence>
<dbReference type="Proteomes" id="UP001215598">
    <property type="component" value="Unassembled WGS sequence"/>
</dbReference>
<accession>A0AAD7IQY3</accession>
<dbReference type="AlphaFoldDB" id="A0AAD7IQY3"/>
<reference evidence="1" key="1">
    <citation type="submission" date="2023-03" db="EMBL/GenBank/DDBJ databases">
        <title>Massive genome expansion in bonnet fungi (Mycena s.s.) driven by repeated elements and novel gene families across ecological guilds.</title>
        <authorList>
            <consortium name="Lawrence Berkeley National Laboratory"/>
            <person name="Harder C.B."/>
            <person name="Miyauchi S."/>
            <person name="Viragh M."/>
            <person name="Kuo A."/>
            <person name="Thoen E."/>
            <person name="Andreopoulos B."/>
            <person name="Lu D."/>
            <person name="Skrede I."/>
            <person name="Drula E."/>
            <person name="Henrissat B."/>
            <person name="Morin E."/>
            <person name="Kohler A."/>
            <person name="Barry K."/>
            <person name="LaButti K."/>
            <person name="Morin E."/>
            <person name="Salamov A."/>
            <person name="Lipzen A."/>
            <person name="Mereny Z."/>
            <person name="Hegedus B."/>
            <person name="Baldrian P."/>
            <person name="Stursova M."/>
            <person name="Weitz H."/>
            <person name="Taylor A."/>
            <person name="Grigoriev I.V."/>
            <person name="Nagy L.G."/>
            <person name="Martin F."/>
            <person name="Kauserud H."/>
        </authorList>
    </citation>
    <scope>NUCLEOTIDE SEQUENCE</scope>
    <source>
        <strain evidence="1">CBHHK182m</strain>
    </source>
</reference>
<comment type="caution">
    <text evidence="1">The sequence shown here is derived from an EMBL/GenBank/DDBJ whole genome shotgun (WGS) entry which is preliminary data.</text>
</comment>
<name>A0AAD7IQY3_9AGAR</name>
<protein>
    <submittedName>
        <fullName evidence="1">Uncharacterized protein</fullName>
    </submittedName>
</protein>
<sequence>MLQARRNSGIQPLFDAVVQQPLWLCLAAPSSPVLPPTPPMPLNLSPTDACHQRRVETSTSTLRAGLPGRGCRLHFGVLGTFVRRHRHPERRAEGLHVHTFRFSAPSFLLAANWDDGSLWPPPSLCRHALAVALSSLSLCSNAVTAVAFDRAAEFIATRRRRRYSATHLPFRALPRSPWRRRTYVHLRLACWDHRNCERVWKESWWPLVGKKILHPDKPMKLSDLGDHVRKLSLPGMKFKCQEDAVTALKTNTWEYSAVEEGAVKGVLDYHKL</sequence>
<proteinExistence type="predicted"/>
<keyword evidence="2" id="KW-1185">Reference proteome</keyword>
<gene>
    <name evidence="1" type="ORF">B0H16DRAFT_1552724</name>
</gene>